<evidence type="ECO:0000313" key="2">
    <source>
        <dbReference type="Proteomes" id="UP000676246"/>
    </source>
</evidence>
<accession>A0A940YIP8</accession>
<keyword evidence="2" id="KW-1185">Reference proteome</keyword>
<reference evidence="1 2" key="1">
    <citation type="submission" date="2021-04" db="EMBL/GenBank/DDBJ databases">
        <title>The genome sequence of Ideonella sp. 3Y2.</title>
        <authorList>
            <person name="Liu Y."/>
        </authorList>
    </citation>
    <scope>NUCLEOTIDE SEQUENCE [LARGE SCALE GENOMIC DNA]</scope>
    <source>
        <strain evidence="1 2">3Y2</strain>
    </source>
</reference>
<dbReference type="AlphaFoldDB" id="A0A940YIP8"/>
<proteinExistence type="predicted"/>
<organism evidence="1 2">
    <name type="scientific">Ideonella alba</name>
    <dbReference type="NCBI Taxonomy" id="2824118"/>
    <lineage>
        <taxon>Bacteria</taxon>
        <taxon>Pseudomonadati</taxon>
        <taxon>Pseudomonadota</taxon>
        <taxon>Betaproteobacteria</taxon>
        <taxon>Burkholderiales</taxon>
        <taxon>Sphaerotilaceae</taxon>
        <taxon>Ideonella</taxon>
    </lineage>
</organism>
<gene>
    <name evidence="1" type="ORF">KAK03_08940</name>
</gene>
<dbReference type="EMBL" id="JAGQDD010000004">
    <property type="protein sequence ID" value="MBQ0930614.1"/>
    <property type="molecule type" value="Genomic_DNA"/>
</dbReference>
<comment type="caution">
    <text evidence="1">The sequence shown here is derived from an EMBL/GenBank/DDBJ whole genome shotgun (WGS) entry which is preliminary data.</text>
</comment>
<protein>
    <submittedName>
        <fullName evidence="1">Uncharacterized protein</fullName>
    </submittedName>
</protein>
<dbReference type="Proteomes" id="UP000676246">
    <property type="component" value="Unassembled WGS sequence"/>
</dbReference>
<sequence length="146" mass="16644">MPDAFADYLANHGLIELPSNERQSPGLTVRVFESRELRVHLVGEHGQEQYVQVAPPGKPDDRRFLNGLVAYFTSDDSATQASRIPVEWLAQHHPLLVKFFSSTAEGERERVQFAGWLQEFGAREQSRLNACAAQANANRKPWWKLW</sequence>
<name>A0A940YIP8_9BURK</name>
<evidence type="ECO:0000313" key="1">
    <source>
        <dbReference type="EMBL" id="MBQ0930614.1"/>
    </source>
</evidence>
<dbReference type="RefSeq" id="WP_210853498.1">
    <property type="nucleotide sequence ID" value="NZ_JAGQDD010000004.1"/>
</dbReference>